<feature type="domain" description="BTB" evidence="1">
    <location>
        <begin position="159"/>
        <end position="221"/>
    </location>
</feature>
<dbReference type="PROSITE" id="PS50144">
    <property type="entry name" value="MATH"/>
    <property type="match status" value="1"/>
</dbReference>
<feature type="domain" description="MATH" evidence="2">
    <location>
        <begin position="15"/>
        <end position="133"/>
    </location>
</feature>
<dbReference type="PANTHER" id="PTHR24413">
    <property type="entry name" value="SPECKLE-TYPE POZ PROTEIN"/>
    <property type="match status" value="1"/>
</dbReference>
<dbReference type="Gene3D" id="3.30.710.10">
    <property type="entry name" value="Potassium Channel Kv1.1, Chain A"/>
    <property type="match status" value="2"/>
</dbReference>
<dbReference type="PROSITE" id="PS50097">
    <property type="entry name" value="BTB"/>
    <property type="match status" value="2"/>
</dbReference>
<dbReference type="EMBL" id="KK117529">
    <property type="protein sequence ID" value="KFM70719.1"/>
    <property type="molecule type" value="Genomic_DNA"/>
</dbReference>
<dbReference type="CDD" id="cd18186">
    <property type="entry name" value="BTB_POZ_ZBTB_KLHL-like"/>
    <property type="match status" value="1"/>
</dbReference>
<dbReference type="InterPro" id="IPR002083">
    <property type="entry name" value="MATH/TRAF_dom"/>
</dbReference>
<dbReference type="OrthoDB" id="684045at2759"/>
<dbReference type="Gene3D" id="2.60.210.10">
    <property type="entry name" value="Apoptosis, Tumor Necrosis Factor Receptor Associated Protein 2, Chain A"/>
    <property type="match status" value="1"/>
</dbReference>
<dbReference type="SMART" id="SM00225">
    <property type="entry name" value="BTB"/>
    <property type="match status" value="2"/>
</dbReference>
<dbReference type="SUPFAM" id="SSF49599">
    <property type="entry name" value="TRAF domain-like"/>
    <property type="match status" value="1"/>
</dbReference>
<protein>
    <submittedName>
        <fullName evidence="3">Speckle-type POZ protein-like B</fullName>
    </submittedName>
</protein>
<dbReference type="AlphaFoldDB" id="A0A087U030"/>
<dbReference type="SUPFAM" id="SSF54695">
    <property type="entry name" value="POZ domain"/>
    <property type="match status" value="2"/>
</dbReference>
<dbReference type="InterPro" id="IPR008974">
    <property type="entry name" value="TRAF-like"/>
</dbReference>
<dbReference type="Pfam" id="PF22486">
    <property type="entry name" value="MATH_2"/>
    <property type="match status" value="1"/>
</dbReference>
<dbReference type="Proteomes" id="UP000054359">
    <property type="component" value="Unassembled WGS sequence"/>
</dbReference>
<reference evidence="3 4" key="1">
    <citation type="submission" date="2013-11" db="EMBL/GenBank/DDBJ databases">
        <title>Genome sequencing of Stegodyphus mimosarum.</title>
        <authorList>
            <person name="Bechsgaard J."/>
        </authorList>
    </citation>
    <scope>NUCLEOTIDE SEQUENCE [LARGE SCALE GENOMIC DNA]</scope>
</reference>
<dbReference type="InterPro" id="IPR000210">
    <property type="entry name" value="BTB/POZ_dom"/>
</dbReference>
<sequence>MAVYRASIEEETDDTFTFTWIIENLSMCYHSKGKYICSPRFAMHTLPGVEWNIKLYPQGMSDENYTDVYLVKGNTPEDIFIYCTIEMLDSNEKSIFRHTDVTAAYQTIVHCRKERKSLLESLINDNLLIRVSFLTRRRLWGPEILPSLSHENGFVDQFADVVLRAGDAVFKVHKALLWARWPKVVEEMDAEQKCHQDLDIQSDVLEAIIRYLYTGKINFKDSELLAADVSSAVMEYEISSLNSTPVVAQKARTCINAEKISFEWPIGNFSRLPAGTVLRSRLFTVRNLPSCGWNLILNVHESPLSVRVFDVSICKTCGREFKPIFVTSSVRCNWYNYFENSKLTLYENSHLFLSDKIWKCADISKNICPNSEDRLILTCEFKFSNCNRSTEIVESLREFAPTVNCHYFSSDLLNLYKSGKFSDISILAGLKTFSAHKFILSARSSVFRKILEAEMIESRNSVIEISDMDPDVVDKMLSFLYSGKLEQPLKETIMQKLYSAADKYDIPALLKIGSSFLKSNLTVKGVCEVLYLA</sequence>
<organism evidence="3 4">
    <name type="scientific">Stegodyphus mimosarum</name>
    <name type="common">African social velvet spider</name>
    <dbReference type="NCBI Taxonomy" id="407821"/>
    <lineage>
        <taxon>Eukaryota</taxon>
        <taxon>Metazoa</taxon>
        <taxon>Ecdysozoa</taxon>
        <taxon>Arthropoda</taxon>
        <taxon>Chelicerata</taxon>
        <taxon>Arachnida</taxon>
        <taxon>Araneae</taxon>
        <taxon>Araneomorphae</taxon>
        <taxon>Entelegynae</taxon>
        <taxon>Eresoidea</taxon>
        <taxon>Eresidae</taxon>
        <taxon>Stegodyphus</taxon>
    </lineage>
</organism>
<evidence type="ECO:0000259" key="1">
    <source>
        <dbReference type="PROSITE" id="PS50097"/>
    </source>
</evidence>
<feature type="domain" description="BTB" evidence="1">
    <location>
        <begin position="422"/>
        <end position="489"/>
    </location>
</feature>
<accession>A0A087U030</accession>
<dbReference type="Pfam" id="PF00651">
    <property type="entry name" value="BTB"/>
    <property type="match status" value="2"/>
</dbReference>
<dbReference type="InterPro" id="IPR011333">
    <property type="entry name" value="SKP1/BTB/POZ_sf"/>
</dbReference>
<evidence type="ECO:0000313" key="4">
    <source>
        <dbReference type="Proteomes" id="UP000054359"/>
    </source>
</evidence>
<evidence type="ECO:0000259" key="2">
    <source>
        <dbReference type="PROSITE" id="PS50144"/>
    </source>
</evidence>
<proteinExistence type="predicted"/>
<dbReference type="GO" id="GO:0030163">
    <property type="term" value="P:protein catabolic process"/>
    <property type="evidence" value="ECO:0007669"/>
    <property type="project" value="UniProtKB-ARBA"/>
</dbReference>
<evidence type="ECO:0000313" key="3">
    <source>
        <dbReference type="EMBL" id="KFM70719.1"/>
    </source>
</evidence>
<gene>
    <name evidence="3" type="ORF">X975_01336</name>
</gene>
<keyword evidence="4" id="KW-1185">Reference proteome</keyword>
<dbReference type="OMA" id="VMEYEIS"/>
<name>A0A087U030_STEMI</name>
<feature type="non-terminal residue" evidence="3">
    <location>
        <position position="533"/>
    </location>
</feature>
<dbReference type="STRING" id="407821.A0A087U030"/>